<protein>
    <submittedName>
        <fullName evidence="2">Uncharacterized protein</fullName>
    </submittedName>
</protein>
<feature type="chain" id="PRO_5046807176" evidence="1">
    <location>
        <begin position="20"/>
        <end position="95"/>
    </location>
</feature>
<sequence length="95" mass="10141">MFAIRFLIFLAVAIACTFAAEERVKKDVLLGAAPYAYSAPIAYSGYAAPAYAAPAYAYSSYAAPAYAARAYAAPAYAGYAGYPYSAGLYRSAYYY</sequence>
<proteinExistence type="predicted"/>
<keyword evidence="3" id="KW-1185">Reference proteome</keyword>
<accession>A0ABN7AVT1</accession>
<reference evidence="2 3" key="1">
    <citation type="submission" date="2023-09" db="EMBL/GenBank/DDBJ databases">
        <title>Nesidiocoris tenuis whole genome shotgun sequence.</title>
        <authorList>
            <person name="Shibata T."/>
            <person name="Shimoda M."/>
            <person name="Kobayashi T."/>
            <person name="Uehara T."/>
        </authorList>
    </citation>
    <scope>NUCLEOTIDE SEQUENCE [LARGE SCALE GENOMIC DNA]</scope>
    <source>
        <strain evidence="2 3">Japan</strain>
    </source>
</reference>
<feature type="signal peptide" evidence="1">
    <location>
        <begin position="1"/>
        <end position="19"/>
    </location>
</feature>
<keyword evidence="1" id="KW-0732">Signal</keyword>
<name>A0ABN7AVT1_9HEMI</name>
<organism evidence="2 3">
    <name type="scientific">Nesidiocoris tenuis</name>
    <dbReference type="NCBI Taxonomy" id="355587"/>
    <lineage>
        <taxon>Eukaryota</taxon>
        <taxon>Metazoa</taxon>
        <taxon>Ecdysozoa</taxon>
        <taxon>Arthropoda</taxon>
        <taxon>Hexapoda</taxon>
        <taxon>Insecta</taxon>
        <taxon>Pterygota</taxon>
        <taxon>Neoptera</taxon>
        <taxon>Paraneoptera</taxon>
        <taxon>Hemiptera</taxon>
        <taxon>Heteroptera</taxon>
        <taxon>Panheteroptera</taxon>
        <taxon>Cimicomorpha</taxon>
        <taxon>Miridae</taxon>
        <taxon>Dicyphina</taxon>
        <taxon>Nesidiocoris</taxon>
    </lineage>
</organism>
<evidence type="ECO:0000256" key="1">
    <source>
        <dbReference type="SAM" id="SignalP"/>
    </source>
</evidence>
<dbReference type="EMBL" id="AP028914">
    <property type="protein sequence ID" value="BES95414.1"/>
    <property type="molecule type" value="Genomic_DNA"/>
</dbReference>
<dbReference type="PROSITE" id="PS51257">
    <property type="entry name" value="PROKAR_LIPOPROTEIN"/>
    <property type="match status" value="1"/>
</dbReference>
<evidence type="ECO:0000313" key="2">
    <source>
        <dbReference type="EMBL" id="BES95414.1"/>
    </source>
</evidence>
<dbReference type="Proteomes" id="UP001307889">
    <property type="component" value="Chromosome 6"/>
</dbReference>
<evidence type="ECO:0000313" key="3">
    <source>
        <dbReference type="Proteomes" id="UP001307889"/>
    </source>
</evidence>
<gene>
    <name evidence="2" type="ORF">NTJ_08212</name>
</gene>